<dbReference type="InterPro" id="IPR050939">
    <property type="entry name" value="Olfactory_GPCR1"/>
</dbReference>
<comment type="similarity">
    <text evidence="13">Belongs to the G-protein coupled receptor 1 family.</text>
</comment>
<dbReference type="InterPro" id="IPR017452">
    <property type="entry name" value="GPCR_Rhodpsn_7TM"/>
</dbReference>
<evidence type="ECO:0000256" key="7">
    <source>
        <dbReference type="ARBA" id="ARBA00023040"/>
    </source>
</evidence>
<evidence type="ECO:0000256" key="4">
    <source>
        <dbReference type="ARBA" id="ARBA00022692"/>
    </source>
</evidence>
<dbReference type="SUPFAM" id="SSF81321">
    <property type="entry name" value="Family A G protein-coupled receptor-like"/>
    <property type="match status" value="1"/>
</dbReference>
<evidence type="ECO:0000313" key="16">
    <source>
        <dbReference type="EMBL" id="DBA29815.1"/>
    </source>
</evidence>
<dbReference type="Pfam" id="PF13853">
    <property type="entry name" value="7tm_4"/>
    <property type="match status" value="1"/>
</dbReference>
<feature type="transmembrane region" description="Helical" evidence="14">
    <location>
        <begin position="218"/>
        <end position="247"/>
    </location>
</feature>
<feature type="transmembrane region" description="Helical" evidence="14">
    <location>
        <begin position="75"/>
        <end position="96"/>
    </location>
</feature>
<evidence type="ECO:0000256" key="11">
    <source>
        <dbReference type="ARBA" id="ARBA00023180"/>
    </source>
</evidence>
<evidence type="ECO:0000256" key="6">
    <source>
        <dbReference type="ARBA" id="ARBA00022989"/>
    </source>
</evidence>
<dbReference type="PROSITE" id="PS00237">
    <property type="entry name" value="G_PROTEIN_RECEP_F1_1"/>
    <property type="match status" value="1"/>
</dbReference>
<dbReference type="PRINTS" id="PR00245">
    <property type="entry name" value="OLFACTORYR"/>
</dbReference>
<keyword evidence="5 14" id="KW-0552">Olfaction</keyword>
<evidence type="ECO:0000256" key="12">
    <source>
        <dbReference type="ARBA" id="ARBA00023224"/>
    </source>
</evidence>
<feature type="transmembrane region" description="Helical" evidence="14">
    <location>
        <begin position="43"/>
        <end position="68"/>
    </location>
</feature>
<reference evidence="16" key="1">
    <citation type="thesis" date="2020" institute="ProQuest LLC" country="789 East Eisenhower Parkway, Ann Arbor, MI, USA">
        <title>Comparative Genomics and Chromosome Evolution.</title>
        <authorList>
            <person name="Mudd A.B."/>
        </authorList>
    </citation>
    <scope>NUCLEOTIDE SEQUENCE</scope>
    <source>
        <strain evidence="16">1538</strain>
        <tissue evidence="16">Blood</tissue>
    </source>
</reference>
<keyword evidence="17" id="KW-1185">Reference proteome</keyword>
<keyword evidence="10 13" id="KW-0675">Receptor</keyword>
<keyword evidence="8 14" id="KW-0472">Membrane</keyword>
<feature type="transmembrane region" description="Helical" evidence="14">
    <location>
        <begin position="259"/>
        <end position="279"/>
    </location>
</feature>
<dbReference type="Proteomes" id="UP001181693">
    <property type="component" value="Unassembled WGS sequence"/>
</dbReference>
<sequence length="326" mass="37593">MWTDLFSTRRRFSDPYKENPWWNHSAVSKFILLGFQDLHSFRIPFFCLLLEVYIVTMIGNVLIILLICKSHLFRFPMYFFLIHLSICELMFVTNIVPNMLNVTLNGGSLISVPECFTQFYIFGSCTACECYLLSVMSYDRYLAICNPLRYNAIMNLKLCLHLAAWSWSLGFFFVLITLVLLCKLEFCEFKVIDHFYCDLSPILALSCSNTFYVEMETFLLTIVIVLLPFVFVIVTYICICVTILGISTASGRQKAFSTCSSHLAVVCSYYGSLISIYLTPSGGHNLNVNKALSLLYTVITPLFNPIIYSLRNQEIRKAFFRYSKRK</sequence>
<dbReference type="PANTHER" id="PTHR24242">
    <property type="entry name" value="G-PROTEIN COUPLED RECEPTOR"/>
    <property type="match status" value="1"/>
</dbReference>
<feature type="transmembrane region" description="Helical" evidence="14">
    <location>
        <begin position="116"/>
        <end position="138"/>
    </location>
</feature>
<organism evidence="16 17">
    <name type="scientific">Pyxicephalus adspersus</name>
    <name type="common">African bullfrog</name>
    <dbReference type="NCBI Taxonomy" id="30357"/>
    <lineage>
        <taxon>Eukaryota</taxon>
        <taxon>Metazoa</taxon>
        <taxon>Chordata</taxon>
        <taxon>Craniata</taxon>
        <taxon>Vertebrata</taxon>
        <taxon>Euteleostomi</taxon>
        <taxon>Amphibia</taxon>
        <taxon>Batrachia</taxon>
        <taxon>Anura</taxon>
        <taxon>Neobatrachia</taxon>
        <taxon>Ranoidea</taxon>
        <taxon>Pyxicephalidae</taxon>
        <taxon>Pyxicephalinae</taxon>
        <taxon>Pyxicephalus</taxon>
    </lineage>
</organism>
<keyword evidence="3 14" id="KW-0716">Sensory transduction</keyword>
<evidence type="ECO:0000256" key="2">
    <source>
        <dbReference type="ARBA" id="ARBA00022475"/>
    </source>
</evidence>
<protein>
    <recommendedName>
        <fullName evidence="14">Olfactory receptor</fullName>
    </recommendedName>
</protein>
<name>A0AAV3APP8_PYXAD</name>
<dbReference type="GO" id="GO:0004930">
    <property type="term" value="F:G protein-coupled receptor activity"/>
    <property type="evidence" value="ECO:0007669"/>
    <property type="project" value="UniProtKB-KW"/>
</dbReference>
<comment type="caution">
    <text evidence="16">The sequence shown here is derived from an EMBL/GenBank/DDBJ whole genome shotgun (WGS) entry which is preliminary data.</text>
</comment>
<proteinExistence type="inferred from homology"/>
<evidence type="ECO:0000256" key="14">
    <source>
        <dbReference type="RuleBase" id="RU363047"/>
    </source>
</evidence>
<dbReference type="GO" id="GO:0004984">
    <property type="term" value="F:olfactory receptor activity"/>
    <property type="evidence" value="ECO:0007669"/>
    <property type="project" value="InterPro"/>
</dbReference>
<evidence type="ECO:0000256" key="9">
    <source>
        <dbReference type="ARBA" id="ARBA00023157"/>
    </source>
</evidence>
<evidence type="ECO:0000256" key="5">
    <source>
        <dbReference type="ARBA" id="ARBA00022725"/>
    </source>
</evidence>
<evidence type="ECO:0000256" key="8">
    <source>
        <dbReference type="ARBA" id="ARBA00023136"/>
    </source>
</evidence>
<accession>A0AAV3APP8</accession>
<dbReference type="PROSITE" id="PS50262">
    <property type="entry name" value="G_PROTEIN_RECEP_F1_2"/>
    <property type="match status" value="1"/>
</dbReference>
<evidence type="ECO:0000259" key="15">
    <source>
        <dbReference type="PROSITE" id="PS50262"/>
    </source>
</evidence>
<evidence type="ECO:0000256" key="3">
    <source>
        <dbReference type="ARBA" id="ARBA00022606"/>
    </source>
</evidence>
<dbReference type="InterPro" id="IPR000725">
    <property type="entry name" value="Olfact_rcpt"/>
</dbReference>
<evidence type="ECO:0000256" key="1">
    <source>
        <dbReference type="ARBA" id="ARBA00004651"/>
    </source>
</evidence>
<keyword evidence="6 14" id="KW-1133">Transmembrane helix</keyword>
<feature type="transmembrane region" description="Helical" evidence="14">
    <location>
        <begin position="158"/>
        <end position="181"/>
    </location>
</feature>
<evidence type="ECO:0000313" key="17">
    <source>
        <dbReference type="Proteomes" id="UP001181693"/>
    </source>
</evidence>
<dbReference type="FunFam" id="1.20.1070.10:FF:000010">
    <property type="entry name" value="Olfactory receptor"/>
    <property type="match status" value="1"/>
</dbReference>
<keyword evidence="2 14" id="KW-1003">Cell membrane</keyword>
<dbReference type="EMBL" id="DYDO01000002">
    <property type="protein sequence ID" value="DBA29815.1"/>
    <property type="molecule type" value="Genomic_DNA"/>
</dbReference>
<keyword evidence="4 13" id="KW-0812">Transmembrane</keyword>
<evidence type="ECO:0000256" key="10">
    <source>
        <dbReference type="ARBA" id="ARBA00023170"/>
    </source>
</evidence>
<keyword evidence="9" id="KW-1015">Disulfide bond</keyword>
<keyword evidence="12 13" id="KW-0807">Transducer</keyword>
<dbReference type="InterPro" id="IPR000276">
    <property type="entry name" value="GPCR_Rhodpsn"/>
</dbReference>
<dbReference type="Gene3D" id="1.20.1070.10">
    <property type="entry name" value="Rhodopsin 7-helix transmembrane proteins"/>
    <property type="match status" value="1"/>
</dbReference>
<dbReference type="AlphaFoldDB" id="A0AAV3APP8"/>
<dbReference type="GO" id="GO:0005886">
    <property type="term" value="C:plasma membrane"/>
    <property type="evidence" value="ECO:0007669"/>
    <property type="project" value="UniProtKB-SubCell"/>
</dbReference>
<dbReference type="PANTHER" id="PTHR24242:SF253">
    <property type="entry name" value="OLFACTORY RECEPTOR-RELATED"/>
    <property type="match status" value="1"/>
</dbReference>
<keyword evidence="11" id="KW-0325">Glycoprotein</keyword>
<feature type="transmembrane region" description="Helical" evidence="14">
    <location>
        <begin position="291"/>
        <end position="310"/>
    </location>
</feature>
<feature type="domain" description="G-protein coupled receptors family 1 profile" evidence="15">
    <location>
        <begin position="59"/>
        <end position="308"/>
    </location>
</feature>
<dbReference type="PRINTS" id="PR00237">
    <property type="entry name" value="GPCRRHODOPSN"/>
</dbReference>
<keyword evidence="7 13" id="KW-0297">G-protein coupled receptor</keyword>
<gene>
    <name evidence="16" type="ORF">GDO54_005875</name>
</gene>
<evidence type="ECO:0000256" key="13">
    <source>
        <dbReference type="RuleBase" id="RU000688"/>
    </source>
</evidence>
<comment type="subcellular location">
    <subcellularLocation>
        <location evidence="1 14">Cell membrane</location>
        <topology evidence="1 14">Multi-pass membrane protein</topology>
    </subcellularLocation>
</comment>